<feature type="region of interest" description="Disordered" evidence="1">
    <location>
        <begin position="251"/>
        <end position="308"/>
    </location>
</feature>
<reference evidence="2 3" key="1">
    <citation type="submission" date="2021-06" db="EMBL/GenBank/DDBJ databases">
        <title>Genome sequence of Babesia caballi.</title>
        <authorList>
            <person name="Yamagishi J."/>
            <person name="Kidaka T."/>
            <person name="Ochi A."/>
        </authorList>
    </citation>
    <scope>NUCLEOTIDE SEQUENCE [LARGE SCALE GENOMIC DNA]</scope>
    <source>
        <strain evidence="2">USDA-D6B2</strain>
    </source>
</reference>
<dbReference type="AlphaFoldDB" id="A0AAV4LR84"/>
<dbReference type="InterPro" id="IPR024751">
    <property type="entry name" value="VESA1"/>
</dbReference>
<evidence type="ECO:0000313" key="3">
    <source>
        <dbReference type="Proteomes" id="UP001497744"/>
    </source>
</evidence>
<dbReference type="Pfam" id="PF12785">
    <property type="entry name" value="VESA1_N"/>
    <property type="match status" value="1"/>
</dbReference>
<comment type="caution">
    <text evidence="2">The sequence shown here is derived from an EMBL/GenBank/DDBJ whole genome shotgun (WGS) entry which is preliminary data.</text>
</comment>
<feature type="compositionally biased region" description="Low complexity" evidence="1">
    <location>
        <begin position="291"/>
        <end position="308"/>
    </location>
</feature>
<protein>
    <submittedName>
        <fullName evidence="2">Variant erythrocyte surface antigen-1 family protein</fullName>
    </submittedName>
</protein>
<name>A0AAV4LR84_BABCB</name>
<dbReference type="RefSeq" id="XP_067713657.1">
    <property type="nucleotide sequence ID" value="XM_067857556.1"/>
</dbReference>
<proteinExistence type="predicted"/>
<dbReference type="Proteomes" id="UP001497744">
    <property type="component" value="Unassembled WGS sequence"/>
</dbReference>
<organism evidence="2 3">
    <name type="scientific">Babesia caballi</name>
    <dbReference type="NCBI Taxonomy" id="5871"/>
    <lineage>
        <taxon>Eukaryota</taxon>
        <taxon>Sar</taxon>
        <taxon>Alveolata</taxon>
        <taxon>Apicomplexa</taxon>
        <taxon>Aconoidasida</taxon>
        <taxon>Piroplasmida</taxon>
        <taxon>Babesiidae</taxon>
        <taxon>Babesia</taxon>
    </lineage>
</organism>
<evidence type="ECO:0000313" key="2">
    <source>
        <dbReference type="EMBL" id="GIX61586.1"/>
    </source>
</evidence>
<sequence length="308" mass="33885">MTSGKSLTQPPKDLKEAIDWVIQIKNDINTEDLAKALEELLKRDGSEVAMKVLESYRLASQSAIDKLVDANSKMKNLNDRFYFTYTALNKLSEGLKPFNPQSDANISPKDVENVKAWVSSVDGNNLQKRIETFADGLKTFQNGIIQNPSNSAYSNLDWSSLTDSDKRERAAILLGIMPVVYIGLTYLYWQCSGPNVWQHQKLDGSGGSGSDQGSLKQYIAALGYGKTDLNNSKRGQDIATQLKSAFSKELEKAYNTAQPKPPPSTSPSYPEFLSELQKPLESKPPQPPTLSPHSTSLVTTTSLISSTS</sequence>
<keyword evidence="3" id="KW-1185">Reference proteome</keyword>
<dbReference type="GeneID" id="94193069"/>
<dbReference type="EMBL" id="BPLF01000001">
    <property type="protein sequence ID" value="GIX61586.1"/>
    <property type="molecule type" value="Genomic_DNA"/>
</dbReference>
<accession>A0AAV4LR84</accession>
<evidence type="ECO:0000256" key="1">
    <source>
        <dbReference type="SAM" id="MobiDB-lite"/>
    </source>
</evidence>
<gene>
    <name evidence="2" type="ORF">BcabD6B2_10210</name>
</gene>